<evidence type="ECO:0000256" key="2">
    <source>
        <dbReference type="ARBA" id="ARBA00022771"/>
    </source>
</evidence>
<keyword evidence="8" id="KW-1185">Reference proteome</keyword>
<dbReference type="SUPFAM" id="SSF57716">
    <property type="entry name" value="Glucocorticoid receptor-like (DNA-binding domain)"/>
    <property type="match status" value="1"/>
</dbReference>
<dbReference type="GO" id="GO:0043565">
    <property type="term" value="F:sequence-specific DNA binding"/>
    <property type="evidence" value="ECO:0007669"/>
    <property type="project" value="InterPro"/>
</dbReference>
<gene>
    <name evidence="7" type="ORF">MELIAE_LOCUS2213</name>
</gene>
<evidence type="ECO:0000256" key="4">
    <source>
        <dbReference type="ARBA" id="ARBA00023125"/>
    </source>
</evidence>
<sequence length="198" mass="23033">MACCIVKTCKNNYRNSGLKFHNLPANWSNAKEWIKAAGNPHVNREKFRSYRVCSVHFDLKYMVRHRHEVLYGLPPPLSYRGLTEDAVPTLFLPEKSETLDLPEEAICANKTNNSNGELPQPIEFIKVEPTDCCDTVEEIFPEENLEIKEEDLSEEIDIEFAEQCIDYAIKYLKQRRKTNVVNRIEFLENLKKDLPTLE</sequence>
<feature type="domain" description="THAP-type" evidence="6">
    <location>
        <begin position="1"/>
        <end position="91"/>
    </location>
</feature>
<organism evidence="7 8">
    <name type="scientific">Brassicogethes aeneus</name>
    <name type="common">Rape pollen beetle</name>
    <name type="synonym">Meligethes aeneus</name>
    <dbReference type="NCBI Taxonomy" id="1431903"/>
    <lineage>
        <taxon>Eukaryota</taxon>
        <taxon>Metazoa</taxon>
        <taxon>Ecdysozoa</taxon>
        <taxon>Arthropoda</taxon>
        <taxon>Hexapoda</taxon>
        <taxon>Insecta</taxon>
        <taxon>Pterygota</taxon>
        <taxon>Neoptera</taxon>
        <taxon>Endopterygota</taxon>
        <taxon>Coleoptera</taxon>
        <taxon>Polyphaga</taxon>
        <taxon>Cucujiformia</taxon>
        <taxon>Nitidulidae</taxon>
        <taxon>Meligethinae</taxon>
        <taxon>Brassicogethes</taxon>
    </lineage>
</organism>
<dbReference type="AlphaFoldDB" id="A0A9P0ATW0"/>
<dbReference type="SMART" id="SM00980">
    <property type="entry name" value="THAP"/>
    <property type="match status" value="1"/>
</dbReference>
<dbReference type="OrthoDB" id="6778722at2759"/>
<protein>
    <recommendedName>
        <fullName evidence="6">THAP-type domain-containing protein</fullName>
    </recommendedName>
</protein>
<dbReference type="Proteomes" id="UP001154078">
    <property type="component" value="Chromosome 10"/>
</dbReference>
<keyword evidence="4 5" id="KW-0238">DNA-binding</keyword>
<reference evidence="7" key="1">
    <citation type="submission" date="2021-12" db="EMBL/GenBank/DDBJ databases">
        <authorList>
            <person name="King R."/>
        </authorList>
    </citation>
    <scope>NUCLEOTIDE SEQUENCE</scope>
</reference>
<evidence type="ECO:0000313" key="8">
    <source>
        <dbReference type="Proteomes" id="UP001154078"/>
    </source>
</evidence>
<dbReference type="SMART" id="SM00692">
    <property type="entry name" value="DM3"/>
    <property type="match status" value="1"/>
</dbReference>
<evidence type="ECO:0000256" key="3">
    <source>
        <dbReference type="ARBA" id="ARBA00022833"/>
    </source>
</evidence>
<name>A0A9P0ATW0_BRAAE</name>
<keyword evidence="1" id="KW-0479">Metal-binding</keyword>
<dbReference type="PROSITE" id="PS50950">
    <property type="entry name" value="ZF_THAP"/>
    <property type="match status" value="1"/>
</dbReference>
<proteinExistence type="predicted"/>
<dbReference type="Pfam" id="PF05485">
    <property type="entry name" value="THAP"/>
    <property type="match status" value="1"/>
</dbReference>
<accession>A0A9P0ATW0</accession>
<evidence type="ECO:0000259" key="6">
    <source>
        <dbReference type="PROSITE" id="PS50950"/>
    </source>
</evidence>
<evidence type="ECO:0000256" key="5">
    <source>
        <dbReference type="PROSITE-ProRule" id="PRU00309"/>
    </source>
</evidence>
<evidence type="ECO:0000313" key="7">
    <source>
        <dbReference type="EMBL" id="CAH0548842.1"/>
    </source>
</evidence>
<dbReference type="InterPro" id="IPR006612">
    <property type="entry name" value="THAP_Znf"/>
</dbReference>
<dbReference type="PANTHER" id="PTHR46600">
    <property type="entry name" value="THAP DOMAIN-CONTAINING"/>
    <property type="match status" value="1"/>
</dbReference>
<dbReference type="InterPro" id="IPR026516">
    <property type="entry name" value="THAP1/10"/>
</dbReference>
<keyword evidence="2 5" id="KW-0863">Zinc-finger</keyword>
<dbReference type="PANTHER" id="PTHR46600:SF11">
    <property type="entry name" value="THAP DOMAIN-CONTAINING PROTEIN 10"/>
    <property type="match status" value="1"/>
</dbReference>
<keyword evidence="3" id="KW-0862">Zinc</keyword>
<dbReference type="GO" id="GO:0008270">
    <property type="term" value="F:zinc ion binding"/>
    <property type="evidence" value="ECO:0007669"/>
    <property type="project" value="UniProtKB-KW"/>
</dbReference>
<evidence type="ECO:0000256" key="1">
    <source>
        <dbReference type="ARBA" id="ARBA00022723"/>
    </source>
</evidence>
<dbReference type="EMBL" id="OV121141">
    <property type="protein sequence ID" value="CAH0548842.1"/>
    <property type="molecule type" value="Genomic_DNA"/>
</dbReference>